<dbReference type="Proteomes" id="UP000094527">
    <property type="component" value="Unassembled WGS sequence"/>
</dbReference>
<feature type="transmembrane region" description="Helical" evidence="8">
    <location>
        <begin position="218"/>
        <end position="241"/>
    </location>
</feature>
<keyword evidence="3" id="KW-0547">Nucleotide-binding</keyword>
<comment type="caution">
    <text evidence="10">The sequence shown here is derived from an EMBL/GenBank/DDBJ whole genome shotgun (WGS) entry which is preliminary data.</text>
</comment>
<protein>
    <recommendedName>
        <fullName evidence="6">Long-chain-fatty-acid--CoA ligase</fullName>
    </recommendedName>
</protein>
<keyword evidence="8" id="KW-0472">Membrane</keyword>
<dbReference type="PROSITE" id="PS00455">
    <property type="entry name" value="AMP_BINDING"/>
    <property type="match status" value="1"/>
</dbReference>
<dbReference type="AlphaFoldDB" id="A0A1D2MJR0"/>
<evidence type="ECO:0000256" key="3">
    <source>
        <dbReference type="ARBA" id="ARBA00022741"/>
    </source>
</evidence>
<evidence type="ECO:0000256" key="6">
    <source>
        <dbReference type="ARBA" id="ARBA00041297"/>
    </source>
</evidence>
<evidence type="ECO:0000256" key="2">
    <source>
        <dbReference type="ARBA" id="ARBA00022598"/>
    </source>
</evidence>
<evidence type="ECO:0000256" key="5">
    <source>
        <dbReference type="ARBA" id="ARBA00036527"/>
    </source>
</evidence>
<evidence type="ECO:0000256" key="1">
    <source>
        <dbReference type="ARBA" id="ARBA00006432"/>
    </source>
</evidence>
<dbReference type="Gene3D" id="3.40.50.12780">
    <property type="entry name" value="N-terminal domain of ligase-like"/>
    <property type="match status" value="1"/>
</dbReference>
<dbReference type="Pfam" id="PF00501">
    <property type="entry name" value="AMP-binding"/>
    <property type="match status" value="1"/>
</dbReference>
<comment type="catalytic activity">
    <reaction evidence="5">
        <text>a very long-chain fatty acid + ATP + CoA = a very long-chain fatty acyl-CoA + AMP + diphosphate</text>
        <dbReference type="Rhea" id="RHEA:54536"/>
        <dbReference type="ChEBI" id="CHEBI:30616"/>
        <dbReference type="ChEBI" id="CHEBI:33019"/>
        <dbReference type="ChEBI" id="CHEBI:57287"/>
        <dbReference type="ChEBI" id="CHEBI:58950"/>
        <dbReference type="ChEBI" id="CHEBI:138261"/>
        <dbReference type="ChEBI" id="CHEBI:456215"/>
    </reaction>
    <physiologicalReaction direction="left-to-right" evidence="5">
        <dbReference type="Rhea" id="RHEA:54537"/>
    </physiologicalReaction>
</comment>
<dbReference type="SUPFAM" id="SSF56801">
    <property type="entry name" value="Acetyl-CoA synthetase-like"/>
    <property type="match status" value="1"/>
</dbReference>
<proteinExistence type="inferred from homology"/>
<organism evidence="10 11">
    <name type="scientific">Orchesella cincta</name>
    <name type="common">Springtail</name>
    <name type="synonym">Podura cincta</name>
    <dbReference type="NCBI Taxonomy" id="48709"/>
    <lineage>
        <taxon>Eukaryota</taxon>
        <taxon>Metazoa</taxon>
        <taxon>Ecdysozoa</taxon>
        <taxon>Arthropoda</taxon>
        <taxon>Hexapoda</taxon>
        <taxon>Collembola</taxon>
        <taxon>Entomobryomorpha</taxon>
        <taxon>Entomobryoidea</taxon>
        <taxon>Orchesellidae</taxon>
        <taxon>Orchesellinae</taxon>
        <taxon>Orchesella</taxon>
    </lineage>
</organism>
<dbReference type="InterPro" id="IPR042099">
    <property type="entry name" value="ANL_N_sf"/>
</dbReference>
<evidence type="ECO:0000259" key="9">
    <source>
        <dbReference type="Pfam" id="PF00501"/>
    </source>
</evidence>
<accession>A0A1D2MJR0</accession>
<keyword evidence="8" id="KW-1133">Transmembrane helix</keyword>
<dbReference type="PANTHER" id="PTHR43107">
    <property type="entry name" value="LONG-CHAIN FATTY ACID TRANSPORT PROTEIN"/>
    <property type="match status" value="1"/>
</dbReference>
<keyword evidence="11" id="KW-1185">Reference proteome</keyword>
<evidence type="ECO:0000256" key="8">
    <source>
        <dbReference type="SAM" id="Phobius"/>
    </source>
</evidence>
<dbReference type="GO" id="GO:0044539">
    <property type="term" value="P:long-chain fatty acid import into cell"/>
    <property type="evidence" value="ECO:0007669"/>
    <property type="project" value="TreeGrafter"/>
</dbReference>
<gene>
    <name evidence="10" type="ORF">Ocin01_13375</name>
</gene>
<dbReference type="InterPro" id="IPR020845">
    <property type="entry name" value="AMP-binding_CS"/>
</dbReference>
<dbReference type="GO" id="GO:0004467">
    <property type="term" value="F:long-chain fatty acid-CoA ligase activity"/>
    <property type="evidence" value="ECO:0007669"/>
    <property type="project" value="TreeGrafter"/>
</dbReference>
<keyword evidence="2" id="KW-0436">Ligase</keyword>
<keyword evidence="8" id="KW-0812">Transmembrane</keyword>
<feature type="domain" description="AMP-dependent synthetase/ligase" evidence="9">
    <location>
        <begin position="59"/>
        <end position="257"/>
    </location>
</feature>
<sequence>MLDYCTPSTTQDVSLPGWERKATKHLAPAQLNDHRAFRNCKFALIRDESRRWTQNRPVSYIGAVTVCINTNLRGDSLEECISVVKCKALIIGTELRQAFQDIWDSSRNAKESLDCDIYELDRFLETPGWIPNNSLVKNEALPTLDLAQSLLKAGKEPTVVPYGQEPNFIDPVLYLFTSGTTGAPKAVLCSHGRLLFISSIASALKLSPKDVSYSAVPMYHMVGLFGAVWSLCYGTPVVIVVKFSATNFWKDIHRFLCNQPVQPPELERNHTLRAFDREVV</sequence>
<evidence type="ECO:0000313" key="10">
    <source>
        <dbReference type="EMBL" id="ODM93306.1"/>
    </source>
</evidence>
<dbReference type="STRING" id="48709.A0A1D2MJR0"/>
<dbReference type="GO" id="GO:0005324">
    <property type="term" value="F:long-chain fatty acid transmembrane transporter activity"/>
    <property type="evidence" value="ECO:0007669"/>
    <property type="project" value="TreeGrafter"/>
</dbReference>
<reference evidence="10 11" key="1">
    <citation type="journal article" date="2016" name="Genome Biol. Evol.">
        <title>Gene Family Evolution Reflects Adaptation to Soil Environmental Stressors in the Genome of the Collembolan Orchesella cincta.</title>
        <authorList>
            <person name="Faddeeva-Vakhrusheva A."/>
            <person name="Derks M.F."/>
            <person name="Anvar S.Y."/>
            <person name="Agamennone V."/>
            <person name="Suring W."/>
            <person name="Smit S."/>
            <person name="van Straalen N.M."/>
            <person name="Roelofs D."/>
        </authorList>
    </citation>
    <scope>NUCLEOTIDE SEQUENCE [LARGE SCALE GENOMIC DNA]</scope>
    <source>
        <tissue evidence="10">Mixed pool</tissue>
    </source>
</reference>
<evidence type="ECO:0000256" key="7">
    <source>
        <dbReference type="ARBA" id="ARBA00048666"/>
    </source>
</evidence>
<comment type="catalytic activity">
    <reaction evidence="7">
        <text>tetracosanoate + ATP + CoA = tetracosanoyl-CoA + AMP + diphosphate</text>
        <dbReference type="Rhea" id="RHEA:33639"/>
        <dbReference type="ChEBI" id="CHEBI:30616"/>
        <dbReference type="ChEBI" id="CHEBI:31014"/>
        <dbReference type="ChEBI" id="CHEBI:33019"/>
        <dbReference type="ChEBI" id="CHEBI:57287"/>
        <dbReference type="ChEBI" id="CHEBI:65052"/>
        <dbReference type="ChEBI" id="CHEBI:456215"/>
    </reaction>
    <physiologicalReaction direction="left-to-right" evidence="7">
        <dbReference type="Rhea" id="RHEA:33640"/>
    </physiologicalReaction>
</comment>
<dbReference type="InterPro" id="IPR000873">
    <property type="entry name" value="AMP-dep_synth/lig_dom"/>
</dbReference>
<evidence type="ECO:0000313" key="11">
    <source>
        <dbReference type="Proteomes" id="UP000094527"/>
    </source>
</evidence>
<name>A0A1D2MJR0_ORCCI</name>
<dbReference type="EMBL" id="LJIJ01001026">
    <property type="protein sequence ID" value="ODM93306.1"/>
    <property type="molecule type" value="Genomic_DNA"/>
</dbReference>
<comment type="similarity">
    <text evidence="1">Belongs to the ATP-dependent AMP-binding enzyme family.</text>
</comment>
<dbReference type="GO" id="GO:0005886">
    <property type="term" value="C:plasma membrane"/>
    <property type="evidence" value="ECO:0007669"/>
    <property type="project" value="TreeGrafter"/>
</dbReference>
<dbReference type="PANTHER" id="PTHR43107:SF15">
    <property type="entry name" value="FATTY ACID TRANSPORT PROTEIN 3, ISOFORM A"/>
    <property type="match status" value="1"/>
</dbReference>
<evidence type="ECO:0000256" key="4">
    <source>
        <dbReference type="ARBA" id="ARBA00022840"/>
    </source>
</evidence>
<dbReference type="GO" id="GO:0005524">
    <property type="term" value="F:ATP binding"/>
    <property type="evidence" value="ECO:0007669"/>
    <property type="project" value="UniProtKB-KW"/>
</dbReference>
<dbReference type="OrthoDB" id="10253869at2759"/>
<keyword evidence="4" id="KW-0067">ATP-binding</keyword>